<protein>
    <submittedName>
        <fullName evidence="1">Uncharacterized protein</fullName>
    </submittedName>
</protein>
<dbReference type="OrthoDB" id="7433325at2"/>
<proteinExistence type="predicted"/>
<evidence type="ECO:0000313" key="2">
    <source>
        <dbReference type="Proteomes" id="UP000477083"/>
    </source>
</evidence>
<name>A0A6L8VIT6_9RHOB</name>
<sequence>MEYDLVAEFEACLVGRSCVVERRVHDWAFDLTGGIGLAVSCPWRIVAAGGIAFGSGDPGEVFGRAVPVDREAEAQWALDGKVITAASVDRQTADLTLQFGKETRIDLFIDALSYEGWQAGYGTSGKGWSVIAICGGELGFMGIHINEPRFATAG</sequence>
<organism evidence="1 2">
    <name type="scientific">Frigidibacter albus</name>
    <dbReference type="NCBI Taxonomy" id="1465486"/>
    <lineage>
        <taxon>Bacteria</taxon>
        <taxon>Pseudomonadati</taxon>
        <taxon>Pseudomonadota</taxon>
        <taxon>Alphaproteobacteria</taxon>
        <taxon>Rhodobacterales</taxon>
        <taxon>Paracoccaceae</taxon>
        <taxon>Frigidibacter</taxon>
    </lineage>
</organism>
<dbReference type="EMBL" id="WWNR01000008">
    <property type="protein sequence ID" value="MZQ90014.1"/>
    <property type="molecule type" value="Genomic_DNA"/>
</dbReference>
<evidence type="ECO:0000313" key="1">
    <source>
        <dbReference type="EMBL" id="MZQ90014.1"/>
    </source>
</evidence>
<keyword evidence="2" id="KW-1185">Reference proteome</keyword>
<dbReference type="AlphaFoldDB" id="A0A6L8VIT6"/>
<dbReference type="RefSeq" id="WP_161347197.1">
    <property type="nucleotide sequence ID" value="NZ_BMGW01000008.1"/>
</dbReference>
<reference evidence="1 2" key="1">
    <citation type="submission" date="2020-01" db="EMBL/GenBank/DDBJ databases">
        <title>Frigidibacter albus SP32T (=CGMCC 1.13995T).</title>
        <authorList>
            <person name="Liao X."/>
        </authorList>
    </citation>
    <scope>NUCLEOTIDE SEQUENCE [LARGE SCALE GENOMIC DNA]</scope>
    <source>
        <strain evidence="1 2">SP32</strain>
    </source>
</reference>
<dbReference type="Proteomes" id="UP000477083">
    <property type="component" value="Unassembled WGS sequence"/>
</dbReference>
<comment type="caution">
    <text evidence="1">The sequence shown here is derived from an EMBL/GenBank/DDBJ whole genome shotgun (WGS) entry which is preliminary data.</text>
</comment>
<gene>
    <name evidence="1" type="ORF">GS660_13040</name>
</gene>
<accession>A0A6L8VIT6</accession>